<gene>
    <name evidence="5" type="ORF">BSK56_25320</name>
</gene>
<dbReference type="Proteomes" id="UP000187412">
    <property type="component" value="Unassembled WGS sequence"/>
</dbReference>
<evidence type="ECO:0000256" key="2">
    <source>
        <dbReference type="RuleBase" id="RU362119"/>
    </source>
</evidence>
<evidence type="ECO:0000259" key="4">
    <source>
        <dbReference type="Pfam" id="PF02872"/>
    </source>
</evidence>
<dbReference type="PANTHER" id="PTHR11575:SF23">
    <property type="entry name" value="5-NUCLEOTIDASE FAMILY PROTEIN"/>
    <property type="match status" value="1"/>
</dbReference>
<name>A0ABX3H0Q3_PAEBO</name>
<keyword evidence="1" id="KW-0732">Signal</keyword>
<comment type="caution">
    <text evidence="5">The sequence shown here is derived from an EMBL/GenBank/DDBJ whole genome shotgun (WGS) entry which is preliminary data.</text>
</comment>
<dbReference type="Pfam" id="PF02872">
    <property type="entry name" value="5_nucleotid_C"/>
    <property type="match status" value="1"/>
</dbReference>
<accession>A0ABX3H0Q3</accession>
<keyword evidence="2" id="KW-0378">Hydrolase</keyword>
<organism evidence="5 6">
    <name type="scientific">Paenibacillus borealis</name>
    <dbReference type="NCBI Taxonomy" id="160799"/>
    <lineage>
        <taxon>Bacteria</taxon>
        <taxon>Bacillati</taxon>
        <taxon>Bacillota</taxon>
        <taxon>Bacilli</taxon>
        <taxon>Bacillales</taxon>
        <taxon>Paenibacillaceae</taxon>
        <taxon>Paenibacillus</taxon>
    </lineage>
</organism>
<dbReference type="InterPro" id="IPR029052">
    <property type="entry name" value="Metallo-depent_PP-like"/>
</dbReference>
<dbReference type="InterPro" id="IPR036907">
    <property type="entry name" value="5'-Nucleotdase_C_sf"/>
</dbReference>
<sequence>MESAPQRLTILHTNDIHSHFEMMSPIAAQIELLKAEAGEDPVLLVDIGDHMDRAAVETEGTMGQANIDILNLTGYDAVTIGNNEGLTFSQGDAQETLSAIFTGLQCPVVCCNFLDSSTGEPPHWIKRHTIVEKEGIRIGITGATAAFTSFYSLMGWDVMDPEEALREECRLLAPQVDLVIILSHLGLPADRALAEKLEGVHAILGGHTHHMLETPLIINGTAVCGAGKFGRYVGRLVFERTAPGDSFKFLNGGCIAVDPNLRENVIAPAVRMNLQRGLEVLEETVAISDRELPLDLQGESPFGNLLAQAVRRFTGSPIALVNTGQLLGPLPKGNITAGMLHALCPSPINPCTVKLAGKDIRTALEQSLSDEFCNKAIFGYGFRGNVLGSLAVDGLKILYDPAVMPYDNDIAIFVDGEPLEESREYEVGTLDMFTFRSGYESIANGRDTVYLLPHFLRDLLRMELQHPGSLEECMLVRWESRAT</sequence>
<dbReference type="InterPro" id="IPR004843">
    <property type="entry name" value="Calcineurin-like_PHP"/>
</dbReference>
<dbReference type="Pfam" id="PF00149">
    <property type="entry name" value="Metallophos"/>
    <property type="match status" value="1"/>
</dbReference>
<dbReference type="RefSeq" id="WP_076113288.1">
    <property type="nucleotide sequence ID" value="NZ_MPTB01000039.1"/>
</dbReference>
<dbReference type="PROSITE" id="PS00785">
    <property type="entry name" value="5_NUCLEOTIDASE_1"/>
    <property type="match status" value="1"/>
</dbReference>
<dbReference type="InterPro" id="IPR008334">
    <property type="entry name" value="5'-Nucleotdase_C"/>
</dbReference>
<proteinExistence type="inferred from homology"/>
<evidence type="ECO:0000313" key="5">
    <source>
        <dbReference type="EMBL" id="OMD42744.1"/>
    </source>
</evidence>
<dbReference type="Gene3D" id="3.90.780.10">
    <property type="entry name" value="5'-Nucleotidase, C-terminal domain"/>
    <property type="match status" value="1"/>
</dbReference>
<dbReference type="Gene3D" id="3.60.21.10">
    <property type="match status" value="1"/>
</dbReference>
<dbReference type="CDD" id="cd00845">
    <property type="entry name" value="MPP_UshA_N_like"/>
    <property type="match status" value="1"/>
</dbReference>
<dbReference type="PRINTS" id="PR01607">
    <property type="entry name" value="APYRASEFAMLY"/>
</dbReference>
<dbReference type="SUPFAM" id="SSF56300">
    <property type="entry name" value="Metallo-dependent phosphatases"/>
    <property type="match status" value="1"/>
</dbReference>
<comment type="similarity">
    <text evidence="2">Belongs to the 5'-nucleotidase family.</text>
</comment>
<evidence type="ECO:0000259" key="3">
    <source>
        <dbReference type="Pfam" id="PF00149"/>
    </source>
</evidence>
<dbReference type="EMBL" id="MPTB01000039">
    <property type="protein sequence ID" value="OMD42744.1"/>
    <property type="molecule type" value="Genomic_DNA"/>
</dbReference>
<dbReference type="PANTHER" id="PTHR11575">
    <property type="entry name" value="5'-NUCLEOTIDASE-RELATED"/>
    <property type="match status" value="1"/>
</dbReference>
<evidence type="ECO:0000256" key="1">
    <source>
        <dbReference type="ARBA" id="ARBA00022729"/>
    </source>
</evidence>
<feature type="domain" description="Calcineurin-like phosphoesterase" evidence="3">
    <location>
        <begin position="8"/>
        <end position="210"/>
    </location>
</feature>
<dbReference type="SUPFAM" id="SSF55816">
    <property type="entry name" value="5'-nucleotidase (syn. UDP-sugar hydrolase), C-terminal domain"/>
    <property type="match status" value="1"/>
</dbReference>
<reference evidence="5 6" key="1">
    <citation type="submission" date="2016-10" db="EMBL/GenBank/DDBJ databases">
        <title>Paenibacillus species isolates.</title>
        <authorList>
            <person name="Beno S.M."/>
        </authorList>
    </citation>
    <scope>NUCLEOTIDE SEQUENCE [LARGE SCALE GENOMIC DNA]</scope>
    <source>
        <strain evidence="5 6">FSL H7-0744</strain>
    </source>
</reference>
<evidence type="ECO:0000313" key="6">
    <source>
        <dbReference type="Proteomes" id="UP000187412"/>
    </source>
</evidence>
<dbReference type="InterPro" id="IPR006146">
    <property type="entry name" value="5'-Nucleotdase_CS"/>
</dbReference>
<protein>
    <submittedName>
        <fullName evidence="5">Multifunctional 2',3'-cyclic-nucleotide 2'-phosphodiesterase/5'-nucleotidase/3'-nucleotidase</fullName>
    </submittedName>
</protein>
<feature type="domain" description="5'-Nucleotidase C-terminal" evidence="4">
    <location>
        <begin position="297"/>
        <end position="431"/>
    </location>
</feature>
<dbReference type="InterPro" id="IPR006179">
    <property type="entry name" value="5_nucleotidase/apyrase"/>
</dbReference>
<keyword evidence="6" id="KW-1185">Reference proteome</keyword>
<keyword evidence="2" id="KW-0547">Nucleotide-binding</keyword>